<proteinExistence type="predicted"/>
<protein>
    <submittedName>
        <fullName evidence="1">Uncharacterized protein</fullName>
    </submittedName>
</protein>
<gene>
    <name evidence="1" type="ORF">ECRASSUSDP1_LOCUS26466</name>
</gene>
<accession>A0AAD1Y3U4</accession>
<dbReference type="AlphaFoldDB" id="A0AAD1Y3U4"/>
<comment type="caution">
    <text evidence="1">The sequence shown here is derived from an EMBL/GenBank/DDBJ whole genome shotgun (WGS) entry which is preliminary data.</text>
</comment>
<dbReference type="EMBL" id="CAMPGE010027280">
    <property type="protein sequence ID" value="CAI2384926.1"/>
    <property type="molecule type" value="Genomic_DNA"/>
</dbReference>
<reference evidence="1" key="1">
    <citation type="submission" date="2023-07" db="EMBL/GenBank/DDBJ databases">
        <authorList>
            <consortium name="AG Swart"/>
            <person name="Singh M."/>
            <person name="Singh A."/>
            <person name="Seah K."/>
            <person name="Emmerich C."/>
        </authorList>
    </citation>
    <scope>NUCLEOTIDE SEQUENCE</scope>
    <source>
        <strain evidence="1">DP1</strain>
    </source>
</reference>
<dbReference type="Proteomes" id="UP001295684">
    <property type="component" value="Unassembled WGS sequence"/>
</dbReference>
<evidence type="ECO:0000313" key="1">
    <source>
        <dbReference type="EMBL" id="CAI2384926.1"/>
    </source>
</evidence>
<organism evidence="1 2">
    <name type="scientific">Euplotes crassus</name>
    <dbReference type="NCBI Taxonomy" id="5936"/>
    <lineage>
        <taxon>Eukaryota</taxon>
        <taxon>Sar</taxon>
        <taxon>Alveolata</taxon>
        <taxon>Ciliophora</taxon>
        <taxon>Intramacronucleata</taxon>
        <taxon>Spirotrichea</taxon>
        <taxon>Hypotrichia</taxon>
        <taxon>Euplotida</taxon>
        <taxon>Euplotidae</taxon>
        <taxon>Moneuplotes</taxon>
    </lineage>
</organism>
<name>A0AAD1Y3U4_EUPCR</name>
<sequence>MIFALSSDRASNISICDSWTAVDRSCYWKILHSISWASCTNLQKSCSIGPNRVKVRKVLYLFKVIRLNSCHKPLIFHVMSACHINIRISIDYNCYNSRQGNISLLKALDSTIS</sequence>
<evidence type="ECO:0000313" key="2">
    <source>
        <dbReference type="Proteomes" id="UP001295684"/>
    </source>
</evidence>
<keyword evidence="2" id="KW-1185">Reference proteome</keyword>